<reference evidence="2 3" key="1">
    <citation type="submission" date="2022-12" db="EMBL/GenBank/DDBJ databases">
        <title>Chromosome-level genome assembly of true bugs.</title>
        <authorList>
            <person name="Ma L."/>
            <person name="Li H."/>
        </authorList>
    </citation>
    <scope>NUCLEOTIDE SEQUENCE [LARGE SCALE GENOMIC DNA]</scope>
    <source>
        <strain evidence="2">Lab_2022b</strain>
    </source>
</reference>
<evidence type="ECO:0000256" key="1">
    <source>
        <dbReference type="SAM" id="MobiDB-lite"/>
    </source>
</evidence>
<keyword evidence="3" id="KW-1185">Reference proteome</keyword>
<dbReference type="Proteomes" id="UP001461498">
    <property type="component" value="Unassembled WGS sequence"/>
</dbReference>
<gene>
    <name evidence="2" type="ORF">O3M35_001841</name>
</gene>
<feature type="region of interest" description="Disordered" evidence="1">
    <location>
        <begin position="111"/>
        <end position="137"/>
    </location>
</feature>
<organism evidence="2 3">
    <name type="scientific">Rhynocoris fuscipes</name>
    <dbReference type="NCBI Taxonomy" id="488301"/>
    <lineage>
        <taxon>Eukaryota</taxon>
        <taxon>Metazoa</taxon>
        <taxon>Ecdysozoa</taxon>
        <taxon>Arthropoda</taxon>
        <taxon>Hexapoda</taxon>
        <taxon>Insecta</taxon>
        <taxon>Pterygota</taxon>
        <taxon>Neoptera</taxon>
        <taxon>Paraneoptera</taxon>
        <taxon>Hemiptera</taxon>
        <taxon>Heteroptera</taxon>
        <taxon>Panheteroptera</taxon>
        <taxon>Cimicomorpha</taxon>
        <taxon>Reduviidae</taxon>
        <taxon>Harpactorinae</taxon>
        <taxon>Harpactorini</taxon>
        <taxon>Rhynocoris</taxon>
    </lineage>
</organism>
<accession>A0AAW1CS80</accession>
<feature type="compositionally biased region" description="Basic and acidic residues" evidence="1">
    <location>
        <begin position="127"/>
        <end position="137"/>
    </location>
</feature>
<proteinExistence type="predicted"/>
<protein>
    <submittedName>
        <fullName evidence="2">Uncharacterized protein</fullName>
    </submittedName>
</protein>
<sequence>MSESSDVAIKLLPPTSGEVQNTPITIMEIGSPEFLLRRRCFETALVKSMPNSPLAIHKRHEDDQMSRSICSVAVVKKEVTPSASIATCCDENRLRVIPRLEKCLSENSLFTGVKPESTDSQSSASKSEGDVRNPDVK</sequence>
<dbReference type="EMBL" id="JAPXFL010000010">
    <property type="protein sequence ID" value="KAK9500603.1"/>
    <property type="molecule type" value="Genomic_DNA"/>
</dbReference>
<comment type="caution">
    <text evidence="2">The sequence shown here is derived from an EMBL/GenBank/DDBJ whole genome shotgun (WGS) entry which is preliminary data.</text>
</comment>
<evidence type="ECO:0000313" key="3">
    <source>
        <dbReference type="Proteomes" id="UP001461498"/>
    </source>
</evidence>
<dbReference type="AlphaFoldDB" id="A0AAW1CS80"/>
<name>A0AAW1CS80_9HEMI</name>
<evidence type="ECO:0000313" key="2">
    <source>
        <dbReference type="EMBL" id="KAK9500603.1"/>
    </source>
</evidence>